<evidence type="ECO:0000256" key="5">
    <source>
        <dbReference type="ARBA" id="ARBA00023163"/>
    </source>
</evidence>
<keyword evidence="1" id="KW-0749">Sporulation</keyword>
<dbReference type="InterPro" id="IPR013324">
    <property type="entry name" value="RNA_pol_sigma_r3/r4-like"/>
</dbReference>
<evidence type="ECO:0000313" key="8">
    <source>
        <dbReference type="Proteomes" id="UP000886804"/>
    </source>
</evidence>
<dbReference type="GO" id="GO:0006352">
    <property type="term" value="P:DNA-templated transcription initiation"/>
    <property type="evidence" value="ECO:0007669"/>
    <property type="project" value="InterPro"/>
</dbReference>
<dbReference type="SUPFAM" id="SSF88659">
    <property type="entry name" value="Sigma3 and sigma4 domains of RNA polymerase sigma factors"/>
    <property type="match status" value="2"/>
</dbReference>
<protein>
    <submittedName>
        <fullName evidence="7">SigF/SigG family RNA polymerase sporulation sigma factor</fullName>
    </submittedName>
</protein>
<gene>
    <name evidence="7" type="ORF">H9716_02815</name>
</gene>
<dbReference type="InterPro" id="IPR036388">
    <property type="entry name" value="WH-like_DNA-bd_sf"/>
</dbReference>
<proteinExistence type="predicted"/>
<dbReference type="NCBIfam" id="TIGR02980">
    <property type="entry name" value="SigBFG"/>
    <property type="match status" value="1"/>
</dbReference>
<dbReference type="NCBIfam" id="NF004052">
    <property type="entry name" value="PRK05572.1"/>
    <property type="match status" value="1"/>
</dbReference>
<dbReference type="InterPro" id="IPR000943">
    <property type="entry name" value="RNA_pol_sigma70"/>
</dbReference>
<dbReference type="InterPro" id="IPR014284">
    <property type="entry name" value="RNA_pol_sigma-70_dom"/>
</dbReference>
<dbReference type="Gene3D" id="1.20.120.1810">
    <property type="match status" value="1"/>
</dbReference>
<evidence type="ECO:0000256" key="1">
    <source>
        <dbReference type="ARBA" id="ARBA00022969"/>
    </source>
</evidence>
<evidence type="ECO:0000256" key="2">
    <source>
        <dbReference type="ARBA" id="ARBA00023015"/>
    </source>
</evidence>
<dbReference type="InterPro" id="IPR007624">
    <property type="entry name" value="RNA_pol_sigma70_r3"/>
</dbReference>
<dbReference type="PRINTS" id="PR00046">
    <property type="entry name" value="SIGMA70FCT"/>
</dbReference>
<evidence type="ECO:0000259" key="6">
    <source>
        <dbReference type="PROSITE" id="PS00715"/>
    </source>
</evidence>
<dbReference type="CDD" id="cd06171">
    <property type="entry name" value="Sigma70_r4"/>
    <property type="match status" value="1"/>
</dbReference>
<feature type="domain" description="RNA polymerase sigma-70" evidence="6">
    <location>
        <begin position="46"/>
        <end position="59"/>
    </location>
</feature>
<dbReference type="PANTHER" id="PTHR30603:SF19">
    <property type="entry name" value="RNA POLYMERASE SIGMA-F FACTOR"/>
    <property type="match status" value="1"/>
</dbReference>
<dbReference type="NCBIfam" id="TIGR02937">
    <property type="entry name" value="sigma70-ECF"/>
    <property type="match status" value="1"/>
</dbReference>
<accession>A0A9D2L6B4</accession>
<sequence length="240" mass="27160">MEETICLINQAHQGDKAARDRLVTENMGLVWSIVRRFGGRGCEMEDLFQIGTIGLMKAIDKFDPSFEVRFSTYAVPMIAGEIKRFLRDDGMIKVSRPLKELGIRVKSVREKLAKTTGREPTIEEIAEALGASREEVAASLEAGAEVESLYRPVNSGDSDGVCLLDRLEEEESQQEKLLDRMVLKELLTGLEAKEKEIILRRYYLGQTQTRIAADLGISQVQVSRLEKRILKNMRRKIESE</sequence>
<keyword evidence="5" id="KW-0804">Transcription</keyword>
<dbReference type="InterPro" id="IPR007630">
    <property type="entry name" value="RNA_pol_sigma70_r4"/>
</dbReference>
<dbReference type="InterPro" id="IPR013325">
    <property type="entry name" value="RNA_pol_sigma_r2"/>
</dbReference>
<comment type="caution">
    <text evidence="7">The sequence shown here is derived from an EMBL/GenBank/DDBJ whole genome shotgun (WGS) entry which is preliminary data.</text>
</comment>
<keyword evidence="2" id="KW-0805">Transcription regulation</keyword>
<dbReference type="Gene3D" id="1.10.10.10">
    <property type="entry name" value="Winged helix-like DNA-binding domain superfamily/Winged helix DNA-binding domain"/>
    <property type="match status" value="2"/>
</dbReference>
<organism evidence="7 8">
    <name type="scientific">Candidatus Enterocloster faecavium</name>
    <dbReference type="NCBI Taxonomy" id="2838560"/>
    <lineage>
        <taxon>Bacteria</taxon>
        <taxon>Bacillati</taxon>
        <taxon>Bacillota</taxon>
        <taxon>Clostridia</taxon>
        <taxon>Lachnospirales</taxon>
        <taxon>Lachnospiraceae</taxon>
        <taxon>Enterocloster</taxon>
    </lineage>
</organism>
<evidence type="ECO:0000313" key="7">
    <source>
        <dbReference type="EMBL" id="HJB06779.1"/>
    </source>
</evidence>
<dbReference type="Pfam" id="PF04542">
    <property type="entry name" value="Sigma70_r2"/>
    <property type="match status" value="1"/>
</dbReference>
<dbReference type="InterPro" id="IPR050239">
    <property type="entry name" value="Sigma-70_RNA_pol_init_factors"/>
</dbReference>
<dbReference type="PIRSF" id="PIRSF000770">
    <property type="entry name" value="RNA_pol_sigma-SigE/K"/>
    <property type="match status" value="1"/>
</dbReference>
<dbReference type="PROSITE" id="PS00715">
    <property type="entry name" value="SIGMA70_1"/>
    <property type="match status" value="1"/>
</dbReference>
<dbReference type="Pfam" id="PF04545">
    <property type="entry name" value="Sigma70_r4"/>
    <property type="match status" value="1"/>
</dbReference>
<reference evidence="7" key="2">
    <citation type="submission" date="2021-04" db="EMBL/GenBank/DDBJ databases">
        <authorList>
            <person name="Gilroy R."/>
        </authorList>
    </citation>
    <scope>NUCLEOTIDE SEQUENCE</scope>
    <source>
        <strain evidence="7">CHK188-4685</strain>
    </source>
</reference>
<dbReference type="EMBL" id="DWYS01000037">
    <property type="protein sequence ID" value="HJB06779.1"/>
    <property type="molecule type" value="Genomic_DNA"/>
</dbReference>
<dbReference type="Pfam" id="PF04539">
    <property type="entry name" value="Sigma70_r3"/>
    <property type="match status" value="1"/>
</dbReference>
<dbReference type="GO" id="GO:0030435">
    <property type="term" value="P:sporulation resulting in formation of a cellular spore"/>
    <property type="evidence" value="ECO:0007669"/>
    <property type="project" value="UniProtKB-KW"/>
</dbReference>
<dbReference type="PANTHER" id="PTHR30603">
    <property type="entry name" value="RNA POLYMERASE SIGMA FACTOR RPO"/>
    <property type="match status" value="1"/>
</dbReference>
<dbReference type="GO" id="GO:0016987">
    <property type="term" value="F:sigma factor activity"/>
    <property type="evidence" value="ECO:0007669"/>
    <property type="project" value="UniProtKB-KW"/>
</dbReference>
<dbReference type="InterPro" id="IPR014322">
    <property type="entry name" value="RNA_pol_sigma-B/F/G"/>
</dbReference>
<reference evidence="7" key="1">
    <citation type="journal article" date="2021" name="PeerJ">
        <title>Extensive microbial diversity within the chicken gut microbiome revealed by metagenomics and culture.</title>
        <authorList>
            <person name="Gilroy R."/>
            <person name="Ravi A."/>
            <person name="Getino M."/>
            <person name="Pursley I."/>
            <person name="Horton D.L."/>
            <person name="Alikhan N.F."/>
            <person name="Baker D."/>
            <person name="Gharbi K."/>
            <person name="Hall N."/>
            <person name="Watson M."/>
            <person name="Adriaenssens E.M."/>
            <person name="Foster-Nyarko E."/>
            <person name="Jarju S."/>
            <person name="Secka A."/>
            <person name="Antonio M."/>
            <person name="Oren A."/>
            <person name="Chaudhuri R.R."/>
            <person name="La Ragione R."/>
            <person name="Hildebrand F."/>
            <person name="Pallen M.J."/>
        </authorList>
    </citation>
    <scope>NUCLEOTIDE SEQUENCE</scope>
    <source>
        <strain evidence="7">CHK188-4685</strain>
    </source>
</reference>
<dbReference type="AlphaFoldDB" id="A0A9D2L6B4"/>
<dbReference type="SUPFAM" id="SSF88946">
    <property type="entry name" value="Sigma2 domain of RNA polymerase sigma factors"/>
    <property type="match status" value="1"/>
</dbReference>
<name>A0A9D2L6B4_9FIRM</name>
<evidence type="ECO:0000256" key="4">
    <source>
        <dbReference type="ARBA" id="ARBA00023125"/>
    </source>
</evidence>
<dbReference type="GO" id="GO:0003677">
    <property type="term" value="F:DNA binding"/>
    <property type="evidence" value="ECO:0007669"/>
    <property type="project" value="UniProtKB-KW"/>
</dbReference>
<dbReference type="InterPro" id="IPR007627">
    <property type="entry name" value="RNA_pol_sigma70_r2"/>
</dbReference>
<keyword evidence="3" id="KW-0731">Sigma factor</keyword>
<keyword evidence="4" id="KW-0238">DNA-binding</keyword>
<dbReference type="Proteomes" id="UP000886804">
    <property type="component" value="Unassembled WGS sequence"/>
</dbReference>
<evidence type="ECO:0000256" key="3">
    <source>
        <dbReference type="ARBA" id="ARBA00023082"/>
    </source>
</evidence>